<evidence type="ECO:0000313" key="1">
    <source>
        <dbReference type="EMBL" id="MFC3883970.1"/>
    </source>
</evidence>
<gene>
    <name evidence="1" type="ORF">ACFOU2_10915</name>
</gene>
<keyword evidence="2" id="KW-1185">Reference proteome</keyword>
<dbReference type="SUPFAM" id="SSF50475">
    <property type="entry name" value="FMN-binding split barrel"/>
    <property type="match status" value="1"/>
</dbReference>
<dbReference type="Proteomes" id="UP001595752">
    <property type="component" value="Unassembled WGS sequence"/>
</dbReference>
<dbReference type="EMBL" id="JBHRZT010000044">
    <property type="protein sequence ID" value="MFC3883970.1"/>
    <property type="molecule type" value="Genomic_DNA"/>
</dbReference>
<sequence>MITMRRSMKECQDTGKIERFLACTKIGYLGLCEGNHPYVVPLNFVYADGCVYFHGANAGRKNDMMKKNETVCFTVSEDFGTMAHPVPAEVGTAYFSVMMFGKVKQVEDIDEATKALQYLLDKYVPGYYQAPLSKKHVETYRSSMRSKVVVFKIQVDSLTAKEDLLDENMKFYPGRTITDDVKGRR</sequence>
<dbReference type="Pfam" id="PF12900">
    <property type="entry name" value="Pyridox_ox_2"/>
    <property type="match status" value="1"/>
</dbReference>
<comment type="caution">
    <text evidence="1">The sequence shown here is derived from an EMBL/GenBank/DDBJ whole genome shotgun (WGS) entry which is preliminary data.</text>
</comment>
<dbReference type="InterPro" id="IPR024747">
    <property type="entry name" value="Pyridox_Oxase-rel"/>
</dbReference>
<name>A0ABV8B285_9BACI</name>
<dbReference type="PANTHER" id="PTHR34071">
    <property type="entry name" value="5-NITROIMIDAZOLE ANTIBIOTICS RESISTANCE PROTEIN, NIMA-FAMILY-RELATED PROTEIN-RELATED"/>
    <property type="match status" value="1"/>
</dbReference>
<organism evidence="1 2">
    <name type="scientific">Bacillus songklensis</name>
    <dbReference type="NCBI Taxonomy" id="1069116"/>
    <lineage>
        <taxon>Bacteria</taxon>
        <taxon>Bacillati</taxon>
        <taxon>Bacillota</taxon>
        <taxon>Bacilli</taxon>
        <taxon>Bacillales</taxon>
        <taxon>Bacillaceae</taxon>
        <taxon>Bacillus</taxon>
    </lineage>
</organism>
<reference evidence="2" key="1">
    <citation type="journal article" date="2019" name="Int. J. Syst. Evol. Microbiol.">
        <title>The Global Catalogue of Microorganisms (GCM) 10K type strain sequencing project: providing services to taxonomists for standard genome sequencing and annotation.</title>
        <authorList>
            <consortium name="The Broad Institute Genomics Platform"/>
            <consortium name="The Broad Institute Genome Sequencing Center for Infectious Disease"/>
            <person name="Wu L."/>
            <person name="Ma J."/>
        </authorList>
    </citation>
    <scope>NUCLEOTIDE SEQUENCE [LARGE SCALE GENOMIC DNA]</scope>
    <source>
        <strain evidence="2">CCUG 61889</strain>
    </source>
</reference>
<evidence type="ECO:0000313" key="2">
    <source>
        <dbReference type="Proteomes" id="UP001595752"/>
    </source>
</evidence>
<protein>
    <submittedName>
        <fullName evidence="1">Pyridoxamine 5'-phosphate oxidase family protein</fullName>
    </submittedName>
</protein>
<proteinExistence type="predicted"/>
<dbReference type="PANTHER" id="PTHR34071:SF2">
    <property type="entry name" value="FLAVIN-NUCLEOTIDE-BINDING PROTEIN"/>
    <property type="match status" value="1"/>
</dbReference>
<dbReference type="InterPro" id="IPR012349">
    <property type="entry name" value="Split_barrel_FMN-bd"/>
</dbReference>
<accession>A0ABV8B285</accession>
<dbReference type="Gene3D" id="2.30.110.10">
    <property type="entry name" value="Electron Transport, Fmn-binding Protein, Chain A"/>
    <property type="match status" value="1"/>
</dbReference>
<dbReference type="RefSeq" id="WP_377914974.1">
    <property type="nucleotide sequence ID" value="NZ_JBHRZT010000044.1"/>
</dbReference>